<comment type="caution">
    <text evidence="2">The sequence shown here is derived from an EMBL/GenBank/DDBJ whole genome shotgun (WGS) entry which is preliminary data.</text>
</comment>
<dbReference type="Proteomes" id="UP000054988">
    <property type="component" value="Unassembled WGS sequence"/>
</dbReference>
<evidence type="ECO:0000313" key="2">
    <source>
        <dbReference type="EMBL" id="KTB36955.1"/>
    </source>
</evidence>
<name>A0A0W0FKY0_MONRR</name>
<evidence type="ECO:0000256" key="1">
    <source>
        <dbReference type="SAM" id="MobiDB-lite"/>
    </source>
</evidence>
<feature type="compositionally biased region" description="Basic residues" evidence="1">
    <location>
        <begin position="42"/>
        <end position="58"/>
    </location>
</feature>
<protein>
    <submittedName>
        <fullName evidence="2">Uncharacterized protein</fullName>
    </submittedName>
</protein>
<reference evidence="2 3" key="1">
    <citation type="submission" date="2015-12" db="EMBL/GenBank/DDBJ databases">
        <title>Draft genome sequence of Moniliophthora roreri, the causal agent of frosty pod rot of cacao.</title>
        <authorList>
            <person name="Aime M.C."/>
            <person name="Diaz-Valderrama J.R."/>
            <person name="Kijpornyongpan T."/>
            <person name="Phillips-Mora W."/>
        </authorList>
    </citation>
    <scope>NUCLEOTIDE SEQUENCE [LARGE SCALE GENOMIC DNA]</scope>
    <source>
        <strain evidence="2 3">MCA 2952</strain>
    </source>
</reference>
<feature type="compositionally biased region" description="Polar residues" evidence="1">
    <location>
        <begin position="84"/>
        <end position="96"/>
    </location>
</feature>
<organism evidence="2 3">
    <name type="scientific">Moniliophthora roreri</name>
    <name type="common">Frosty pod rot fungus</name>
    <name type="synonym">Monilia roreri</name>
    <dbReference type="NCBI Taxonomy" id="221103"/>
    <lineage>
        <taxon>Eukaryota</taxon>
        <taxon>Fungi</taxon>
        <taxon>Dikarya</taxon>
        <taxon>Basidiomycota</taxon>
        <taxon>Agaricomycotina</taxon>
        <taxon>Agaricomycetes</taxon>
        <taxon>Agaricomycetidae</taxon>
        <taxon>Agaricales</taxon>
        <taxon>Marasmiineae</taxon>
        <taxon>Marasmiaceae</taxon>
        <taxon>Moniliophthora</taxon>
    </lineage>
</organism>
<feature type="region of interest" description="Disordered" evidence="1">
    <location>
        <begin position="30"/>
        <end position="98"/>
    </location>
</feature>
<gene>
    <name evidence="2" type="ORF">WG66_10411</name>
</gene>
<dbReference type="EMBL" id="LATX01001871">
    <property type="protein sequence ID" value="KTB36955.1"/>
    <property type="molecule type" value="Genomic_DNA"/>
</dbReference>
<evidence type="ECO:0000313" key="3">
    <source>
        <dbReference type="Proteomes" id="UP000054988"/>
    </source>
</evidence>
<proteinExistence type="predicted"/>
<dbReference type="AlphaFoldDB" id="A0A0W0FKY0"/>
<sequence length="138" mass="15585">MRFSFNPSTPSTPSRLCLRILLSDRSPIKVADNTFNPTNTSKPHRPRGPNIKHKKERHHIIVADRENDDVSTSGRPSGEETLLHSPNTLYMQTPHSGTEVVKNEKKKVLGNFQKNMTTFRGVIRDVGGICLWSGHETR</sequence>
<accession>A0A0W0FKY0</accession>